<sequence length="493" mass="55685">MELLKRIADSEALREETVGNDYVWFKWVTNGDGSGFVRDPTQMGGIITGLENQRRLLSSLSSSMFGVASSDQENLARFLDAWQKKAVKVPPVILVPSVRDIVSHGEPHAELKDLDGKGLPQLLQTWQAPSAHRHREDSRRFERINEFVRKVLEEPTAVMTVPWDRGTIHVSIEDRVLPLSHLGKGVSQVVLLAAIATSYDNHLIGIEEPETNLHPVMIKKLVDYLATQTTNQYILTTHSAHLLDNPETSIIRVTYNSTQGTTVQAAPSRKERAAISQHLGYRASDLLQSNAVIWVEGPSDRIYIRHWIRMAAPSLLEGVHYSIMFYGGRLLAHLTGEEWLDMPRANVKDFISMLQINRRMVIVVDSDIKEEGAAINDTKKRIIESFQKNGGVPWVTGGREIENYVPPQVLNRAMKEVHQSTTPAYRGRRFEDSFSTIVYKRNPTLDKVKAPDKVRIAEQAIGGCDEIWDVLDLRERVSDLVRYLCEANDMDIP</sequence>
<dbReference type="PANTHER" id="PTHR43581:SF4">
    <property type="entry name" value="ATP_GTP PHOSPHATASE"/>
    <property type="match status" value="1"/>
</dbReference>
<dbReference type="GO" id="GO:0016887">
    <property type="term" value="F:ATP hydrolysis activity"/>
    <property type="evidence" value="ECO:0007669"/>
    <property type="project" value="InterPro"/>
</dbReference>
<protein>
    <recommendedName>
        <fullName evidence="1">ATPase AAA-type core domain-containing protein</fullName>
    </recommendedName>
</protein>
<proteinExistence type="predicted"/>
<dbReference type="SUPFAM" id="SSF52540">
    <property type="entry name" value="P-loop containing nucleoside triphosphate hydrolases"/>
    <property type="match status" value="1"/>
</dbReference>
<organism evidence="2 3">
    <name type="scientific">Phytohabitans suffuscus</name>
    <dbReference type="NCBI Taxonomy" id="624315"/>
    <lineage>
        <taxon>Bacteria</taxon>
        <taxon>Bacillati</taxon>
        <taxon>Actinomycetota</taxon>
        <taxon>Actinomycetes</taxon>
        <taxon>Micromonosporales</taxon>
        <taxon>Micromonosporaceae</taxon>
    </lineage>
</organism>
<dbReference type="InterPro" id="IPR051396">
    <property type="entry name" value="Bact_Antivir_Def_Nuclease"/>
</dbReference>
<dbReference type="InterPro" id="IPR027417">
    <property type="entry name" value="P-loop_NTPase"/>
</dbReference>
<name>A0A6F8YXW5_9ACTN</name>
<dbReference type="KEGG" id="psuu:Psuf_079940"/>
<dbReference type="GO" id="GO:0005524">
    <property type="term" value="F:ATP binding"/>
    <property type="evidence" value="ECO:0007669"/>
    <property type="project" value="InterPro"/>
</dbReference>
<evidence type="ECO:0000313" key="3">
    <source>
        <dbReference type="Proteomes" id="UP000503011"/>
    </source>
</evidence>
<keyword evidence="3" id="KW-1185">Reference proteome</keyword>
<dbReference type="Proteomes" id="UP000503011">
    <property type="component" value="Chromosome"/>
</dbReference>
<dbReference type="Pfam" id="PF13304">
    <property type="entry name" value="AAA_21"/>
    <property type="match status" value="1"/>
</dbReference>
<evidence type="ECO:0000313" key="2">
    <source>
        <dbReference type="EMBL" id="BCB90681.1"/>
    </source>
</evidence>
<accession>A0A6F8YXW5</accession>
<reference evidence="2 3" key="1">
    <citation type="submission" date="2020-03" db="EMBL/GenBank/DDBJ databases">
        <title>Whole genome shotgun sequence of Phytohabitans suffuscus NBRC 105367.</title>
        <authorList>
            <person name="Komaki H."/>
            <person name="Tamura T."/>
        </authorList>
    </citation>
    <scope>NUCLEOTIDE SEQUENCE [LARGE SCALE GENOMIC DNA]</scope>
    <source>
        <strain evidence="2 3">NBRC 105367</strain>
    </source>
</reference>
<evidence type="ECO:0000259" key="1">
    <source>
        <dbReference type="Pfam" id="PF13304"/>
    </source>
</evidence>
<reference evidence="2 3" key="2">
    <citation type="submission" date="2020-03" db="EMBL/GenBank/DDBJ databases">
        <authorList>
            <person name="Ichikawa N."/>
            <person name="Kimura A."/>
            <person name="Kitahashi Y."/>
            <person name="Uohara A."/>
        </authorList>
    </citation>
    <scope>NUCLEOTIDE SEQUENCE [LARGE SCALE GENOMIC DNA]</scope>
    <source>
        <strain evidence="2 3">NBRC 105367</strain>
    </source>
</reference>
<gene>
    <name evidence="2" type="ORF">Psuf_079940</name>
</gene>
<dbReference type="AlphaFoldDB" id="A0A6F8YXW5"/>
<dbReference type="InterPro" id="IPR003959">
    <property type="entry name" value="ATPase_AAA_core"/>
</dbReference>
<dbReference type="RefSeq" id="WP_173163072.1">
    <property type="nucleotide sequence ID" value="NZ_AP022871.1"/>
</dbReference>
<dbReference type="EMBL" id="AP022871">
    <property type="protein sequence ID" value="BCB90681.1"/>
    <property type="molecule type" value="Genomic_DNA"/>
</dbReference>
<feature type="domain" description="ATPase AAA-type core" evidence="1">
    <location>
        <begin position="131"/>
        <end position="244"/>
    </location>
</feature>
<dbReference type="PANTHER" id="PTHR43581">
    <property type="entry name" value="ATP/GTP PHOSPHATASE"/>
    <property type="match status" value="1"/>
</dbReference>
<dbReference type="Gene3D" id="3.40.50.300">
    <property type="entry name" value="P-loop containing nucleotide triphosphate hydrolases"/>
    <property type="match status" value="1"/>
</dbReference>